<evidence type="ECO:0000256" key="1">
    <source>
        <dbReference type="ARBA" id="ARBA00004651"/>
    </source>
</evidence>
<dbReference type="GO" id="GO:0061513">
    <property type="term" value="F:glucose 6-phosphate:phosphate antiporter activity"/>
    <property type="evidence" value="ECO:0007669"/>
    <property type="project" value="TreeGrafter"/>
</dbReference>
<dbReference type="InterPro" id="IPR000849">
    <property type="entry name" value="Sugar_P_transporter"/>
</dbReference>
<dbReference type="PROSITE" id="PS00942">
    <property type="entry name" value="GLPT"/>
    <property type="match status" value="1"/>
</dbReference>
<dbReference type="GO" id="GO:0035435">
    <property type="term" value="P:phosphate ion transmembrane transport"/>
    <property type="evidence" value="ECO:0007669"/>
    <property type="project" value="TreeGrafter"/>
</dbReference>
<sequence>MRFHIFEQRDLRFYILTIIFNLVKQHIFCNDSDMFSVFDLKKIPNKGIPLEQQRKMWLGQFLKAFFVVFFVYMSMYFIRNNFKAAQPMLKEDFGLTTLQLGYIGLAFSITYGIGKTLVGYFVDGHNSKRIISTLLICASTMVLLMGLLLSYFGSVIGIFIVLWGLNGLFQSAGGPASYSTISRWAPRTKRGKYLGLWNASHNVGGALAGGLALWGANVFFGGNVVGMFIFPALIGLTIGIIGLFVGKDDPEELGWNRSEEIFGEAVEAENSQAETMPQREIFLNYVLKNPWLWTLCIANVFVYIVRIGIDNWAPLYVTEELHFDKGDAVNTIFYFEIGALVASLLWGYVSDLLKGRRAIVAIGCLFMIYFAVMLYRNASSVTMVNLSLFILGALIFGPQLLIGVSLVGFVPKRAISVANGMTGTFGYLFGDSMAKVGLAAIADPEQKGLTVFGHLLHGWGAVFTVFYFALTIGIVLLMIVAVGEERRIRKLQAAEAVGKTLA</sequence>
<accession>A0A811G4K6</accession>
<dbReference type="PANTHER" id="PTHR43826">
    <property type="entry name" value="GLUCOSE-6-PHOSPHATE EXCHANGER SLC37A4"/>
    <property type="match status" value="1"/>
</dbReference>
<dbReference type="Proteomes" id="UP000480222">
    <property type="component" value="Unassembled WGS sequence"/>
</dbReference>
<evidence type="ECO:0000256" key="4">
    <source>
        <dbReference type="ARBA" id="ARBA00022989"/>
    </source>
</evidence>
<evidence type="ECO:0000256" key="3">
    <source>
        <dbReference type="ARBA" id="ARBA00022692"/>
    </source>
</evidence>
<feature type="transmembrane region" description="Helical" evidence="6">
    <location>
        <begin position="461"/>
        <end position="482"/>
    </location>
</feature>
<dbReference type="GO" id="GO:0005886">
    <property type="term" value="C:plasma membrane"/>
    <property type="evidence" value="ECO:0007669"/>
    <property type="project" value="UniProtKB-SubCell"/>
</dbReference>
<dbReference type="CDD" id="cd17345">
    <property type="entry name" value="MFS_GlpT"/>
    <property type="match status" value="1"/>
</dbReference>
<dbReference type="InterPro" id="IPR036259">
    <property type="entry name" value="MFS_trans_sf"/>
</dbReference>
<keyword evidence="4 6" id="KW-1133">Transmembrane helix</keyword>
<feature type="transmembrane region" description="Helical" evidence="6">
    <location>
        <begin position="388"/>
        <end position="410"/>
    </location>
</feature>
<comment type="subcellular location">
    <subcellularLocation>
        <location evidence="1">Cell membrane</location>
        <topology evidence="1">Multi-pass membrane protein</topology>
    </subcellularLocation>
</comment>
<dbReference type="Gene3D" id="1.20.1250.20">
    <property type="entry name" value="MFS general substrate transporter like domains"/>
    <property type="match status" value="2"/>
</dbReference>
<dbReference type="InterPro" id="IPR051337">
    <property type="entry name" value="OPA_Antiporter"/>
</dbReference>
<name>A0A811G4K6_CORDP</name>
<feature type="transmembrane region" description="Helical" evidence="6">
    <location>
        <begin position="193"/>
        <end position="214"/>
    </location>
</feature>
<dbReference type="SUPFAM" id="SSF103473">
    <property type="entry name" value="MFS general substrate transporter"/>
    <property type="match status" value="1"/>
</dbReference>
<keyword evidence="3 6" id="KW-0812">Transmembrane</keyword>
<feature type="domain" description="Major facilitator superfamily (MFS) profile" evidence="7">
    <location>
        <begin position="60"/>
        <end position="487"/>
    </location>
</feature>
<feature type="transmembrane region" description="Helical" evidence="6">
    <location>
        <begin position="329"/>
        <end position="349"/>
    </location>
</feature>
<keyword evidence="5 6" id="KW-0472">Membrane</keyword>
<comment type="similarity">
    <text evidence="2">Belongs to the major facilitator superfamily. Organophosphate:Pi antiporter (OPA) (TC 2.A.1.4) family.</text>
</comment>
<evidence type="ECO:0000256" key="6">
    <source>
        <dbReference type="SAM" id="Phobius"/>
    </source>
</evidence>
<comment type="caution">
    <text evidence="8">The sequence shown here is derived from an EMBL/GenBank/DDBJ whole genome shotgun (WGS) entry which is preliminary data.</text>
</comment>
<dbReference type="InterPro" id="IPR021159">
    <property type="entry name" value="Sugar-P_transporter_CS"/>
</dbReference>
<feature type="transmembrane region" description="Helical" evidence="6">
    <location>
        <begin position="61"/>
        <end position="78"/>
    </location>
</feature>
<evidence type="ECO:0000259" key="7">
    <source>
        <dbReference type="PROSITE" id="PS50850"/>
    </source>
</evidence>
<feature type="transmembrane region" description="Helical" evidence="6">
    <location>
        <begin position="220"/>
        <end position="245"/>
    </location>
</feature>
<feature type="transmembrane region" description="Helical" evidence="6">
    <location>
        <begin position="98"/>
        <end position="118"/>
    </location>
</feature>
<dbReference type="InterPro" id="IPR020846">
    <property type="entry name" value="MFS_dom"/>
</dbReference>
<protein>
    <submittedName>
        <fullName evidence="8">Hexose-6-phosphate:phosphate antiporter</fullName>
    </submittedName>
</protein>
<dbReference type="Pfam" id="PF07690">
    <property type="entry name" value="MFS_1"/>
    <property type="match status" value="1"/>
</dbReference>
<gene>
    <name evidence="8" type="ORF">CIP107547_02465</name>
</gene>
<evidence type="ECO:0000256" key="2">
    <source>
        <dbReference type="ARBA" id="ARBA00009598"/>
    </source>
</evidence>
<feature type="transmembrane region" description="Helical" evidence="6">
    <location>
        <begin position="358"/>
        <end position="376"/>
    </location>
</feature>
<dbReference type="PROSITE" id="PS50850">
    <property type="entry name" value="MFS"/>
    <property type="match status" value="1"/>
</dbReference>
<dbReference type="PANTHER" id="PTHR43826:SF9">
    <property type="entry name" value="PROTEIN, PUTATIVE-RELATED"/>
    <property type="match status" value="1"/>
</dbReference>
<feature type="transmembrane region" description="Helical" evidence="6">
    <location>
        <begin position="291"/>
        <end position="309"/>
    </location>
</feature>
<dbReference type="PIRSF" id="PIRSF002808">
    <property type="entry name" value="Hexose_phosphate_transp"/>
    <property type="match status" value="1"/>
</dbReference>
<proteinExistence type="inferred from homology"/>
<dbReference type="AlphaFoldDB" id="A0A811G4K6"/>
<evidence type="ECO:0000313" key="8">
    <source>
        <dbReference type="EMBL" id="CAB0623948.1"/>
    </source>
</evidence>
<reference evidence="8 9" key="1">
    <citation type="submission" date="2020-02" db="EMBL/GenBank/DDBJ databases">
        <authorList>
            <person name="Brisse S."/>
        </authorList>
    </citation>
    <scope>NUCLEOTIDE SEQUENCE [LARGE SCALE GENOMIC DNA]</scope>
    <source>
        <strain evidence="8">CIP107547</strain>
    </source>
</reference>
<dbReference type="NCBIfam" id="NF007107">
    <property type="entry name" value="PRK09556.1"/>
    <property type="match status" value="1"/>
</dbReference>
<organism evidence="8 9">
    <name type="scientific">Corynebacterium diphtheriae</name>
    <dbReference type="NCBI Taxonomy" id="1717"/>
    <lineage>
        <taxon>Bacteria</taxon>
        <taxon>Bacillati</taxon>
        <taxon>Actinomycetota</taxon>
        <taxon>Actinomycetes</taxon>
        <taxon>Mycobacteriales</taxon>
        <taxon>Corynebacteriaceae</taxon>
        <taxon>Corynebacterium</taxon>
    </lineage>
</organism>
<evidence type="ECO:0000256" key="5">
    <source>
        <dbReference type="ARBA" id="ARBA00023136"/>
    </source>
</evidence>
<evidence type="ECO:0000313" key="9">
    <source>
        <dbReference type="Proteomes" id="UP000480222"/>
    </source>
</evidence>
<dbReference type="InterPro" id="IPR011701">
    <property type="entry name" value="MFS"/>
</dbReference>
<dbReference type="EMBL" id="CADDAV010000035">
    <property type="protein sequence ID" value="CAB0623948.1"/>
    <property type="molecule type" value="Genomic_DNA"/>
</dbReference>